<dbReference type="EMBL" id="JAVRJZ010000002">
    <property type="protein sequence ID" value="KAK2725405.1"/>
    <property type="molecule type" value="Genomic_DNA"/>
</dbReference>
<dbReference type="GO" id="GO:0005739">
    <property type="term" value="C:mitochondrion"/>
    <property type="evidence" value="ECO:0007669"/>
    <property type="project" value="TreeGrafter"/>
</dbReference>
<sequence>IFKDNFVHGDLHPGNMLVRKDYDSNPSPLLIILDCGITTKLTQKDLKDLSDTFKAIILKQGKVVADLFLERSFNKCPNPQLFKQEMEALVMKLRGEKLTLRNTQVGALMNDVFSLMIRHKVRVESQFSSVVLAIAVLEGVGRSLDPDMDLITIARPYVIKEMAREMFDSDKDFLEHFMEDGSLFSPFN</sequence>
<protein>
    <recommendedName>
        <fullName evidence="2">ABC1 atypical kinase-like domain-containing protein</fullName>
    </recommendedName>
</protein>
<dbReference type="PANTHER" id="PTHR45890:SF1">
    <property type="entry name" value="AARF DOMAIN CONTAINING KINASE 2"/>
    <property type="match status" value="1"/>
</dbReference>
<name>A0AA88IBF8_ARTSF</name>
<dbReference type="SUPFAM" id="SSF56112">
    <property type="entry name" value="Protein kinase-like (PK-like)"/>
    <property type="match status" value="1"/>
</dbReference>
<dbReference type="Pfam" id="PF03109">
    <property type="entry name" value="ABC1"/>
    <property type="match status" value="1"/>
</dbReference>
<proteinExistence type="inferred from homology"/>
<evidence type="ECO:0000259" key="2">
    <source>
        <dbReference type="Pfam" id="PF03109"/>
    </source>
</evidence>
<dbReference type="Proteomes" id="UP001187531">
    <property type="component" value="Unassembled WGS sequence"/>
</dbReference>
<comment type="similarity">
    <text evidence="1">Belongs to the protein kinase superfamily. ADCK protein kinase family.</text>
</comment>
<keyword evidence="4" id="KW-1185">Reference proteome</keyword>
<dbReference type="PANTHER" id="PTHR45890">
    <property type="entry name" value="AARF DOMAIN CONTAINING KINASE 2 (PREDICTED)"/>
    <property type="match status" value="1"/>
</dbReference>
<dbReference type="InterPro" id="IPR004147">
    <property type="entry name" value="ABC1_dom"/>
</dbReference>
<comment type="caution">
    <text evidence="3">The sequence shown here is derived from an EMBL/GenBank/DDBJ whole genome shotgun (WGS) entry which is preliminary data.</text>
</comment>
<evidence type="ECO:0000313" key="4">
    <source>
        <dbReference type="Proteomes" id="UP001187531"/>
    </source>
</evidence>
<feature type="domain" description="ABC1 atypical kinase-like" evidence="2">
    <location>
        <begin position="1"/>
        <end position="65"/>
    </location>
</feature>
<organism evidence="3 4">
    <name type="scientific">Artemia franciscana</name>
    <name type="common">Brine shrimp</name>
    <name type="synonym">Artemia sanfranciscana</name>
    <dbReference type="NCBI Taxonomy" id="6661"/>
    <lineage>
        <taxon>Eukaryota</taxon>
        <taxon>Metazoa</taxon>
        <taxon>Ecdysozoa</taxon>
        <taxon>Arthropoda</taxon>
        <taxon>Crustacea</taxon>
        <taxon>Branchiopoda</taxon>
        <taxon>Anostraca</taxon>
        <taxon>Artemiidae</taxon>
        <taxon>Artemia</taxon>
    </lineage>
</organism>
<evidence type="ECO:0000313" key="3">
    <source>
        <dbReference type="EMBL" id="KAK2725405.1"/>
    </source>
</evidence>
<reference evidence="3" key="1">
    <citation type="submission" date="2023-07" db="EMBL/GenBank/DDBJ databases">
        <title>Chromosome-level genome assembly of Artemia franciscana.</title>
        <authorList>
            <person name="Jo E."/>
        </authorList>
    </citation>
    <scope>NUCLEOTIDE SEQUENCE</scope>
    <source>
        <tissue evidence="3">Whole body</tissue>
    </source>
</reference>
<feature type="non-terminal residue" evidence="3">
    <location>
        <position position="188"/>
    </location>
</feature>
<dbReference type="AlphaFoldDB" id="A0AA88IBF8"/>
<dbReference type="InterPro" id="IPR011009">
    <property type="entry name" value="Kinase-like_dom_sf"/>
</dbReference>
<evidence type="ECO:0000256" key="1">
    <source>
        <dbReference type="ARBA" id="ARBA00009670"/>
    </source>
</evidence>
<gene>
    <name evidence="3" type="ORF">QYM36_000041</name>
</gene>
<dbReference type="InterPro" id="IPR052402">
    <property type="entry name" value="ADCK_kinase"/>
</dbReference>
<accession>A0AA88IBF8</accession>